<dbReference type="PROSITE" id="PS50975">
    <property type="entry name" value="ATP_GRASP"/>
    <property type="match status" value="1"/>
</dbReference>
<dbReference type="InterPro" id="IPR005479">
    <property type="entry name" value="CPAse_ATP-bd"/>
</dbReference>
<keyword evidence="1" id="KW-0067">ATP-binding</keyword>
<dbReference type="InterPro" id="IPR011761">
    <property type="entry name" value="ATP-grasp"/>
</dbReference>
<accession>A0ABU0ZFS8</accession>
<dbReference type="RefSeq" id="WP_308712450.1">
    <property type="nucleotide sequence ID" value="NZ_JAVHUY010000009.1"/>
</dbReference>
<dbReference type="Pfam" id="PF02786">
    <property type="entry name" value="CPSase_L_D2"/>
    <property type="match status" value="1"/>
</dbReference>
<keyword evidence="4" id="KW-1185">Reference proteome</keyword>
<keyword evidence="1" id="KW-0547">Nucleotide-binding</keyword>
<proteinExistence type="predicted"/>
<dbReference type="EMBL" id="JAVHUY010000009">
    <property type="protein sequence ID" value="MDQ7905177.1"/>
    <property type="molecule type" value="Genomic_DNA"/>
</dbReference>
<evidence type="ECO:0000259" key="2">
    <source>
        <dbReference type="PROSITE" id="PS50975"/>
    </source>
</evidence>
<organism evidence="3 4">
    <name type="scientific">Phytohabitans maris</name>
    <dbReference type="NCBI Taxonomy" id="3071409"/>
    <lineage>
        <taxon>Bacteria</taxon>
        <taxon>Bacillati</taxon>
        <taxon>Actinomycetota</taxon>
        <taxon>Actinomycetes</taxon>
        <taxon>Micromonosporales</taxon>
        <taxon>Micromonosporaceae</taxon>
    </lineage>
</organism>
<evidence type="ECO:0000313" key="4">
    <source>
        <dbReference type="Proteomes" id="UP001230908"/>
    </source>
</evidence>
<comment type="caution">
    <text evidence="3">The sequence shown here is derived from an EMBL/GenBank/DDBJ whole genome shotgun (WGS) entry which is preliminary data.</text>
</comment>
<sequence length="342" mass="36160">MTPTTEPAAHLVMPESVGVWFPHFLGPGGADRTVVLGEAPAVDVGVVRDALSRIGSRRVVLHSGHDTLGRDRTLARALAGSGFQPTAQSARATRIGLDKRLMKEFFDACGCPGLPWTTGDRLPGVAGDPLVVIKARHGTQSRGTVLTRLSDRAPAPGEIAELYADGVEYSMVVFRDGERVVTLPPIWKGPTSTALVPPWRRLRLCPYEPTDPALERRLRDDSRALAVSAGAVGLIEIEYLVTADGAARVLEINPRISGTMRLAAMATGLPIFALYDDHTVSGDVAATGHAAEVPYRGDPVCDPAGGVFATSRLTVVADDPSRALDKLRRCAGARAIPTAAAA</sequence>
<feature type="domain" description="ATP-grasp" evidence="2">
    <location>
        <begin position="76"/>
        <end position="280"/>
    </location>
</feature>
<dbReference type="SUPFAM" id="SSF56059">
    <property type="entry name" value="Glutathione synthetase ATP-binding domain-like"/>
    <property type="match status" value="1"/>
</dbReference>
<dbReference type="PROSITE" id="PS00867">
    <property type="entry name" value="CPSASE_2"/>
    <property type="match status" value="1"/>
</dbReference>
<protein>
    <recommendedName>
        <fullName evidence="2">ATP-grasp domain-containing protein</fullName>
    </recommendedName>
</protein>
<reference evidence="3 4" key="1">
    <citation type="submission" date="2023-08" db="EMBL/GenBank/DDBJ databases">
        <title>Phytohabitans sansha sp. nov., isolated from marine sediment.</title>
        <authorList>
            <person name="Zhao Y."/>
            <person name="Yi K."/>
        </authorList>
    </citation>
    <scope>NUCLEOTIDE SEQUENCE [LARGE SCALE GENOMIC DNA]</scope>
    <source>
        <strain evidence="3 4">ZYX-F-186</strain>
    </source>
</reference>
<name>A0ABU0ZFS8_9ACTN</name>
<dbReference type="Gene3D" id="3.30.470.20">
    <property type="entry name" value="ATP-grasp fold, B domain"/>
    <property type="match status" value="1"/>
</dbReference>
<evidence type="ECO:0000256" key="1">
    <source>
        <dbReference type="PROSITE-ProRule" id="PRU00409"/>
    </source>
</evidence>
<evidence type="ECO:0000313" key="3">
    <source>
        <dbReference type="EMBL" id="MDQ7905177.1"/>
    </source>
</evidence>
<gene>
    <name evidence="3" type="ORF">RB614_11650</name>
</gene>
<dbReference type="Proteomes" id="UP001230908">
    <property type="component" value="Unassembled WGS sequence"/>
</dbReference>